<dbReference type="EMBL" id="MU167257">
    <property type="protein sequence ID" value="KAG0146696.1"/>
    <property type="molecule type" value="Genomic_DNA"/>
</dbReference>
<dbReference type="AlphaFoldDB" id="A0A9P6NGU5"/>
<dbReference type="InterPro" id="IPR006598">
    <property type="entry name" value="CAP10"/>
</dbReference>
<protein>
    <recommendedName>
        <fullName evidence="2">Glycosyl transferase CAP10 domain-containing protein</fullName>
    </recommendedName>
</protein>
<keyword evidence="4" id="KW-1185">Reference proteome</keyword>
<dbReference type="OrthoDB" id="541052at2759"/>
<reference evidence="3" key="1">
    <citation type="submission" date="2013-11" db="EMBL/GenBank/DDBJ databases">
        <title>Genome sequence of the fusiform rust pathogen reveals effectors for host alternation and coevolution with pine.</title>
        <authorList>
            <consortium name="DOE Joint Genome Institute"/>
            <person name="Smith K."/>
            <person name="Pendleton A."/>
            <person name="Kubisiak T."/>
            <person name="Anderson C."/>
            <person name="Salamov A."/>
            <person name="Aerts A."/>
            <person name="Riley R."/>
            <person name="Clum A."/>
            <person name="Lindquist E."/>
            <person name="Ence D."/>
            <person name="Campbell M."/>
            <person name="Kronenberg Z."/>
            <person name="Feau N."/>
            <person name="Dhillon B."/>
            <person name="Hamelin R."/>
            <person name="Burleigh J."/>
            <person name="Smith J."/>
            <person name="Yandell M."/>
            <person name="Nelson C."/>
            <person name="Grigoriev I."/>
            <person name="Davis J."/>
        </authorList>
    </citation>
    <scope>NUCLEOTIDE SEQUENCE</scope>
    <source>
        <strain evidence="3">G11</strain>
    </source>
</reference>
<keyword evidence="1" id="KW-0812">Transmembrane</keyword>
<evidence type="ECO:0000256" key="1">
    <source>
        <dbReference type="SAM" id="Phobius"/>
    </source>
</evidence>
<feature type="domain" description="Glycosyl transferase CAP10" evidence="2">
    <location>
        <begin position="304"/>
        <end position="588"/>
    </location>
</feature>
<organism evidence="3 4">
    <name type="scientific">Cronartium quercuum f. sp. fusiforme G11</name>
    <dbReference type="NCBI Taxonomy" id="708437"/>
    <lineage>
        <taxon>Eukaryota</taxon>
        <taxon>Fungi</taxon>
        <taxon>Dikarya</taxon>
        <taxon>Basidiomycota</taxon>
        <taxon>Pucciniomycotina</taxon>
        <taxon>Pucciniomycetes</taxon>
        <taxon>Pucciniales</taxon>
        <taxon>Coleosporiaceae</taxon>
        <taxon>Cronartium</taxon>
    </lineage>
</organism>
<gene>
    <name evidence="3" type="ORF">CROQUDRAFT_43986</name>
</gene>
<dbReference type="PANTHER" id="PTHR12203">
    <property type="entry name" value="KDEL LYS-ASP-GLU-LEU CONTAINING - RELATED"/>
    <property type="match status" value="1"/>
</dbReference>
<evidence type="ECO:0000313" key="4">
    <source>
        <dbReference type="Proteomes" id="UP000886653"/>
    </source>
</evidence>
<keyword evidence="1" id="KW-0472">Membrane</keyword>
<feature type="transmembrane region" description="Helical" evidence="1">
    <location>
        <begin position="12"/>
        <end position="28"/>
    </location>
</feature>
<evidence type="ECO:0000313" key="3">
    <source>
        <dbReference type="EMBL" id="KAG0146696.1"/>
    </source>
</evidence>
<dbReference type="SMART" id="SM00672">
    <property type="entry name" value="CAP10"/>
    <property type="match status" value="1"/>
</dbReference>
<dbReference type="PANTHER" id="PTHR12203:SF118">
    <property type="entry name" value="BETA-1,2-XYLOSYLTRANSFERASE 1"/>
    <property type="match status" value="1"/>
</dbReference>
<accession>A0A9P6NGU5</accession>
<keyword evidence="1" id="KW-1133">Transmembrane helix</keyword>
<proteinExistence type="predicted"/>
<sequence>MAITPFRRSSWLSIIFIVLTLTLYLFLFRPDSLPKPNLNYDDSRSLTKLTSSQPVTSINLHSSADGHLYFLDNPSNQPSPEIQHPIFSLIKNATAKWKYKIDNQSLNLSSGVAEYYQRYHRHPPRGFDEWWDWATEKGVQLLDEYDSIMKAIEPFFALPPHIFRQRVQDLLNDRTKWKESIFVISIKAGKVELYGRQAHNGPRPKELLELLEGIAYRLPDVELPISSMDLPTITVSAKNYERHIELARQSKYLPDSELSAIYDEPGLYGWPNTCPSGSRLRNKLDGHNYPMNYEPSSQSYIVDHVPAMNLCDHPELEQMIGFLSTTRPKVHPFFPLFSFTKTNGFSELPLTPVSQYYHGIGVDPLWHRKKFNKLIWRGSNTGILYNRDTNWRQSQRPRLVKLTNESKGKNITVRIVEPKTSKLSYFEANSSSLNSKYFDIGFSGQPLQCEVEDGTCEAVRSLYTFKDSVEPETMNHYKYIMDVDGNGWSGRFHKLMTTRSVILKSTIFPEWYVYADRIQPWYHYVPVRVDYQDLYDIMGFFTGDLEGRGAQDKEGEKIGAAGSIWAQTFWRKEDMQAYMYRIILVRFFFFFTFLSMWFRQD</sequence>
<dbReference type="InterPro" id="IPR051091">
    <property type="entry name" value="O-Glucosyltr/Glycosyltrsf_90"/>
</dbReference>
<evidence type="ECO:0000259" key="2">
    <source>
        <dbReference type="SMART" id="SM00672"/>
    </source>
</evidence>
<dbReference type="Pfam" id="PF05686">
    <property type="entry name" value="Glyco_transf_90"/>
    <property type="match status" value="1"/>
</dbReference>
<name>A0A9P6NGU5_9BASI</name>
<dbReference type="Proteomes" id="UP000886653">
    <property type="component" value="Unassembled WGS sequence"/>
</dbReference>
<feature type="transmembrane region" description="Helical" evidence="1">
    <location>
        <begin position="578"/>
        <end position="598"/>
    </location>
</feature>
<comment type="caution">
    <text evidence="3">The sequence shown here is derived from an EMBL/GenBank/DDBJ whole genome shotgun (WGS) entry which is preliminary data.</text>
</comment>